<keyword evidence="13 15" id="KW-0413">Isomerase</keyword>
<dbReference type="SUPFAM" id="SSF52540">
    <property type="entry name" value="P-loop containing nucleoside triphosphate hydrolases"/>
    <property type="match status" value="1"/>
</dbReference>
<dbReference type="NCBIfam" id="TIGR00604">
    <property type="entry name" value="rad3"/>
    <property type="match status" value="1"/>
</dbReference>
<feature type="binding site" evidence="15">
    <location>
        <position position="207"/>
    </location>
    <ligand>
        <name>[4Fe-4S] cluster</name>
        <dbReference type="ChEBI" id="CHEBI:49883"/>
    </ligand>
</feature>
<evidence type="ECO:0000256" key="10">
    <source>
        <dbReference type="ARBA" id="ARBA00023014"/>
    </source>
</evidence>
<comment type="similarity">
    <text evidence="15">Belongs to the helicase family. RAD3/XPD subfamily.</text>
</comment>
<keyword evidence="8 15" id="KW-0067">ATP-binding</keyword>
<evidence type="ECO:0000259" key="16">
    <source>
        <dbReference type="PROSITE" id="PS51193"/>
    </source>
</evidence>
<keyword evidence="14 15" id="KW-0539">Nucleus</keyword>
<evidence type="ECO:0000256" key="11">
    <source>
        <dbReference type="ARBA" id="ARBA00023125"/>
    </source>
</evidence>
<dbReference type="Pfam" id="PF06733">
    <property type="entry name" value="DEAD_2"/>
    <property type="match status" value="1"/>
</dbReference>
<dbReference type="PROSITE" id="PS51193">
    <property type="entry name" value="HELICASE_ATP_BIND_2"/>
    <property type="match status" value="1"/>
</dbReference>
<keyword evidence="4 15" id="KW-0547">Nucleotide-binding</keyword>
<dbReference type="InterPro" id="IPR006554">
    <property type="entry name" value="Helicase-like_DEXD_c2"/>
</dbReference>
<gene>
    <name evidence="18" type="primary">LOC108566066</name>
</gene>
<comment type="function">
    <text evidence="15">A probable ATP-dependent DNA helicase implicated in DNA repair and the maintenance of genomic stability. Acts as an anti-recombinase to counteract toxic recombination and limit crossover during meiosis. Regulates meiotic recombination and crossover homeostasis by physically dissociating strand invasion events and thereby promotes noncrossover repair by meiotic synthesis dependent strand annealing (SDSA) as well as disassembly of D loop recombination intermediates.</text>
</comment>
<dbReference type="Pfam" id="PF23116">
    <property type="entry name" value="HHD_RTEL1"/>
    <property type="match status" value="1"/>
</dbReference>
<accession>A0ABM1N357</accession>
<evidence type="ECO:0000256" key="8">
    <source>
        <dbReference type="ARBA" id="ARBA00022840"/>
    </source>
</evidence>
<dbReference type="InterPro" id="IPR013020">
    <property type="entry name" value="Rad3/Chl1-like"/>
</dbReference>
<dbReference type="CDD" id="cd18788">
    <property type="entry name" value="SF2_C_XPD"/>
    <property type="match status" value="1"/>
</dbReference>
<proteinExistence type="inferred from homology"/>
<keyword evidence="7 15" id="KW-0347">Helicase</keyword>
<evidence type="ECO:0000256" key="3">
    <source>
        <dbReference type="ARBA" id="ARBA00022723"/>
    </source>
</evidence>
<sequence>MTEYQINGIMVKFPFEPYDIQKDYMSKVIDCLRNQRHGVLESPTGTGKTLSLLCSSLAWLETKIKETNNLNFFPDMKNLDEDCLNEVNQYFNKNQAPSRGVLGTPQIIYSSRTHAQLSQAMQELKRSDYSHLKASVIGSREQMCIHPEIIKEESNSVKINMCRMKVKSHSCHFYNRVERQKVNPQVTEPSIVDIEDIVKLGSQHKFCPYYMSKELQQKANIIFMPYNYLLDARVRKSIGVELTNNIVILDEAHNIERICEDSASLQIKSTDIVLSIEGVTEAMKVLSSEAGDMGMSYNDTPPDFSPDELCILKQIFLDFEQVLDNIEIKNHSEGATFEGKYIFKMMADSGVTNENCGTVINLVDKLNQFMTTAGEGVFQKWTHGLSLFEDLLRIVFINVEPNYKQKLERCYKVHVMMEEGEKQKQSSNWLSKASNKVKPACRVLSFWCFSPGFGMNILMGQGVKSVILTSGTLAPLPPLITELELNVGFQLENPHIVKGDQICVKILSKGPDGQILNCNYQNRDNPKYITSLGRTVSNLIRVIPHGMLVFFPSYVMLRKCKDSWQESGLWASMNERKNIFVEPKEKNAFQEAMQNFYKSVHDPNLQGAIFMGVCRGKVSEGLDFADANGRAVLITGLPFPPLKDPRIVLKKQYLDNCKLKNREYLNGNEWYNLEAAKAVNQAIGRVIRHRHDYGAIILLDTRFNNSNVLNHMSMWLRKYAKNVSYVDLMKDLKVFFEGAAVKFPIGAVKPPIKKECNPVIGCKSANFNIVPSYKKNTGPNFFGNSTAKCSNSCSSSSEIEESTFQVKRRKITLIPNKPIQDDTENKSITKQDVKDYLIMVKKNLNVKEYDSFVSAIKKYRGDSEIQSLFQTLDSIFMSRSSSWHLMLGLRAYIREQHKQSLEEYILKWK</sequence>
<dbReference type="HAMAP" id="MF_03065">
    <property type="entry name" value="RTEL1"/>
    <property type="match status" value="1"/>
</dbReference>
<keyword evidence="10 15" id="KW-0411">Iron-sulfur</keyword>
<dbReference type="InterPro" id="IPR045028">
    <property type="entry name" value="DinG/Rad3-like"/>
</dbReference>
<evidence type="ECO:0000313" key="17">
    <source>
        <dbReference type="Proteomes" id="UP000695000"/>
    </source>
</evidence>
<feature type="binding site" evidence="15">
    <location>
        <position position="144"/>
    </location>
    <ligand>
        <name>[4Fe-4S] cluster</name>
        <dbReference type="ChEBI" id="CHEBI:49883"/>
    </ligand>
</feature>
<keyword evidence="11 15" id="KW-0238">DNA-binding</keyword>
<reference evidence="18" key="1">
    <citation type="submission" date="2025-08" db="UniProtKB">
        <authorList>
            <consortium name="RefSeq"/>
        </authorList>
    </citation>
    <scope>IDENTIFICATION</scope>
    <source>
        <tissue evidence="18">Whole Larva</tissue>
    </source>
</reference>
<dbReference type="SMART" id="SM00491">
    <property type="entry name" value="HELICc2"/>
    <property type="match status" value="1"/>
</dbReference>
<keyword evidence="2 15" id="KW-0004">4Fe-4S</keyword>
<evidence type="ECO:0000256" key="2">
    <source>
        <dbReference type="ARBA" id="ARBA00022485"/>
    </source>
</evidence>
<evidence type="ECO:0000256" key="12">
    <source>
        <dbReference type="ARBA" id="ARBA00023204"/>
    </source>
</evidence>
<dbReference type="Pfam" id="PF13307">
    <property type="entry name" value="Helicase_C_2"/>
    <property type="match status" value="1"/>
</dbReference>
<dbReference type="InterPro" id="IPR014013">
    <property type="entry name" value="Helic_SF1/SF2_ATP-bd_DinG/Rad3"/>
</dbReference>
<organism evidence="17 18">
    <name type="scientific">Nicrophorus vespilloides</name>
    <name type="common">Boreal carrion beetle</name>
    <dbReference type="NCBI Taxonomy" id="110193"/>
    <lineage>
        <taxon>Eukaryota</taxon>
        <taxon>Metazoa</taxon>
        <taxon>Ecdysozoa</taxon>
        <taxon>Arthropoda</taxon>
        <taxon>Hexapoda</taxon>
        <taxon>Insecta</taxon>
        <taxon>Pterygota</taxon>
        <taxon>Neoptera</taxon>
        <taxon>Endopterygota</taxon>
        <taxon>Coleoptera</taxon>
        <taxon>Polyphaga</taxon>
        <taxon>Staphyliniformia</taxon>
        <taxon>Silphidae</taxon>
        <taxon>Nicrophorinae</taxon>
        <taxon>Nicrophorus</taxon>
    </lineage>
</organism>
<dbReference type="PANTHER" id="PTHR11472">
    <property type="entry name" value="DNA REPAIR DEAD HELICASE RAD3/XP-D SUBFAMILY MEMBER"/>
    <property type="match status" value="1"/>
</dbReference>
<evidence type="ECO:0000256" key="5">
    <source>
        <dbReference type="ARBA" id="ARBA00022763"/>
    </source>
</evidence>
<feature type="binding site" evidence="15">
    <location>
        <position position="162"/>
    </location>
    <ligand>
        <name>[4Fe-4S] cluster</name>
        <dbReference type="ChEBI" id="CHEBI:49883"/>
    </ligand>
</feature>
<keyword evidence="12 15" id="KW-0234">DNA repair</keyword>
<dbReference type="InterPro" id="IPR006935">
    <property type="entry name" value="Helicase/UvrB_N"/>
</dbReference>
<protein>
    <recommendedName>
        <fullName evidence="15">Regulator of telomere elongation helicase 1 homolog</fullName>
        <ecNumber evidence="15">5.6.2.-</ecNumber>
    </recommendedName>
</protein>
<dbReference type="InterPro" id="IPR006555">
    <property type="entry name" value="ATP-dep_Helicase_C"/>
</dbReference>
<dbReference type="Proteomes" id="UP000695000">
    <property type="component" value="Unplaced"/>
</dbReference>
<dbReference type="SMART" id="SM00488">
    <property type="entry name" value="DEXDc2"/>
    <property type="match status" value="1"/>
</dbReference>
<dbReference type="InterPro" id="IPR057498">
    <property type="entry name" value="Rtel1_ARCH"/>
</dbReference>
<evidence type="ECO:0000313" key="18">
    <source>
        <dbReference type="RefSeq" id="XP_017781257.1"/>
    </source>
</evidence>
<evidence type="ECO:0000256" key="1">
    <source>
        <dbReference type="ARBA" id="ARBA00004123"/>
    </source>
</evidence>
<evidence type="ECO:0000256" key="13">
    <source>
        <dbReference type="ARBA" id="ARBA00023235"/>
    </source>
</evidence>
<comment type="catalytic activity">
    <reaction evidence="15">
        <text>ATP + H2O = ADP + phosphate + H(+)</text>
        <dbReference type="Rhea" id="RHEA:13065"/>
        <dbReference type="ChEBI" id="CHEBI:15377"/>
        <dbReference type="ChEBI" id="CHEBI:15378"/>
        <dbReference type="ChEBI" id="CHEBI:30616"/>
        <dbReference type="ChEBI" id="CHEBI:43474"/>
        <dbReference type="ChEBI" id="CHEBI:456216"/>
    </reaction>
</comment>
<keyword evidence="9 15" id="KW-0408">Iron</keyword>
<comment type="subcellular location">
    <subcellularLocation>
        <location evidence="1 15">Nucleus</location>
    </subcellularLocation>
</comment>
<feature type="domain" description="Helicase ATP-binding" evidence="16">
    <location>
        <begin position="7"/>
        <end position="338"/>
    </location>
</feature>
<dbReference type="GeneID" id="108566066"/>
<dbReference type="InterPro" id="IPR027417">
    <property type="entry name" value="P-loop_NTPase"/>
</dbReference>
<keyword evidence="17" id="KW-1185">Reference proteome</keyword>
<dbReference type="Pfam" id="PF23109">
    <property type="entry name" value="ARCH_RTEL1"/>
    <property type="match status" value="1"/>
</dbReference>
<evidence type="ECO:0000256" key="9">
    <source>
        <dbReference type="ARBA" id="ARBA00023004"/>
    </source>
</evidence>
<dbReference type="RefSeq" id="XP_017781257.1">
    <property type="nucleotide sequence ID" value="XM_017925768.1"/>
</dbReference>
<dbReference type="EC" id="5.6.2.-" evidence="15"/>
<dbReference type="PANTHER" id="PTHR11472:SF34">
    <property type="entry name" value="REGULATOR OF TELOMERE ELONGATION HELICASE 1"/>
    <property type="match status" value="1"/>
</dbReference>
<keyword evidence="6 15" id="KW-0378">Hydrolase</keyword>
<keyword evidence="3 15" id="KW-0479">Metal-binding</keyword>
<dbReference type="Gene3D" id="1.20.1160.20">
    <property type="match status" value="1"/>
</dbReference>
<evidence type="ECO:0000256" key="15">
    <source>
        <dbReference type="HAMAP-Rule" id="MF_03065"/>
    </source>
</evidence>
<dbReference type="InterPro" id="IPR030845">
    <property type="entry name" value="RTEL1"/>
</dbReference>
<keyword evidence="5 15" id="KW-0227">DNA damage</keyword>
<evidence type="ECO:0000256" key="7">
    <source>
        <dbReference type="ARBA" id="ARBA00022806"/>
    </source>
</evidence>
<dbReference type="Pfam" id="PF04851">
    <property type="entry name" value="ResIII"/>
    <property type="match status" value="1"/>
</dbReference>
<feature type="binding site" evidence="15">
    <location>
        <position position="171"/>
    </location>
    <ligand>
        <name>[4Fe-4S] cluster</name>
        <dbReference type="ChEBI" id="CHEBI:49883"/>
    </ligand>
</feature>
<evidence type="ECO:0000256" key="4">
    <source>
        <dbReference type="ARBA" id="ARBA00022741"/>
    </source>
</evidence>
<name>A0ABM1N357_NICVS</name>
<dbReference type="InterPro" id="IPR010614">
    <property type="entry name" value="RAD3-like_helicase_DEAD"/>
</dbReference>
<evidence type="ECO:0000256" key="6">
    <source>
        <dbReference type="ARBA" id="ARBA00022801"/>
    </source>
</evidence>
<evidence type="ECO:0000256" key="14">
    <source>
        <dbReference type="ARBA" id="ARBA00023242"/>
    </source>
</evidence>
<dbReference type="Gene3D" id="3.40.50.300">
    <property type="entry name" value="P-loop containing nucleotide triphosphate hydrolases"/>
    <property type="match status" value="2"/>
</dbReference>
<dbReference type="GO" id="GO:0004386">
    <property type="term" value="F:helicase activity"/>
    <property type="evidence" value="ECO:0007669"/>
    <property type="project" value="UniProtKB-KW"/>
</dbReference>